<dbReference type="AlphaFoldDB" id="W9VFD1"/>
<dbReference type="RefSeq" id="WP_043754243.1">
    <property type="nucleotide sequence ID" value="NZ_AONC01000036.1"/>
</dbReference>
<name>W9VFD1_9GAMM</name>
<reference evidence="1 2" key="1">
    <citation type="submission" date="2012-11" db="EMBL/GenBank/DDBJ databases">
        <title>Genome assembly of Thiorhodococcus sp. AK35.</title>
        <authorList>
            <person name="Nupur N."/>
            <person name="Khatri I."/>
            <person name="Subramanian S."/>
            <person name="Pinnaka A."/>
        </authorList>
    </citation>
    <scope>NUCLEOTIDE SEQUENCE [LARGE SCALE GENOMIC DNA]</scope>
    <source>
        <strain evidence="1 2">AK35</strain>
    </source>
</reference>
<keyword evidence="2" id="KW-1185">Reference proteome</keyword>
<gene>
    <name evidence="1" type="ORF">D779_2126</name>
</gene>
<dbReference type="Proteomes" id="UP000019460">
    <property type="component" value="Unassembled WGS sequence"/>
</dbReference>
<organism evidence="1 2">
    <name type="scientific">Imhoffiella purpurea</name>
    <dbReference type="NCBI Taxonomy" id="1249627"/>
    <lineage>
        <taxon>Bacteria</taxon>
        <taxon>Pseudomonadati</taxon>
        <taxon>Pseudomonadota</taxon>
        <taxon>Gammaproteobacteria</taxon>
        <taxon>Chromatiales</taxon>
        <taxon>Chromatiaceae</taxon>
        <taxon>Imhoffiella</taxon>
    </lineage>
</organism>
<protein>
    <submittedName>
        <fullName evidence="1">Uncharacterized protein</fullName>
    </submittedName>
</protein>
<dbReference type="STRING" id="1249627.D779_2126"/>
<sequence length="81" mass="8922">MGERTFTTNNETGRVFPFPARSAELVTRIRKVTVTDEGKLSIALECDLDDEEALEEVKHLLAAQRGPVTTTFTAAQGELDL</sequence>
<comment type="caution">
    <text evidence="1">The sequence shown here is derived from an EMBL/GenBank/DDBJ whole genome shotgun (WGS) entry which is preliminary data.</text>
</comment>
<evidence type="ECO:0000313" key="2">
    <source>
        <dbReference type="Proteomes" id="UP000019460"/>
    </source>
</evidence>
<evidence type="ECO:0000313" key="1">
    <source>
        <dbReference type="EMBL" id="EXJ14757.1"/>
    </source>
</evidence>
<dbReference type="EMBL" id="AONC01000036">
    <property type="protein sequence ID" value="EXJ14757.1"/>
    <property type="molecule type" value="Genomic_DNA"/>
</dbReference>
<accession>W9VFD1</accession>
<proteinExistence type="predicted"/>